<protein>
    <submittedName>
        <fullName evidence="6">Phosphoribosylamine--glycine ligase</fullName>
        <ecNumber evidence="6">6.3.4.13</ecNumber>
    </submittedName>
</protein>
<keyword evidence="7" id="KW-1185">Reference proteome</keyword>
<evidence type="ECO:0000256" key="3">
    <source>
        <dbReference type="ARBA" id="ARBA00022840"/>
    </source>
</evidence>
<dbReference type="EMBL" id="CP046244">
    <property type="protein sequence ID" value="QGP92691.1"/>
    <property type="molecule type" value="Genomic_DNA"/>
</dbReference>
<evidence type="ECO:0000256" key="4">
    <source>
        <dbReference type="PROSITE-ProRule" id="PRU00409"/>
    </source>
</evidence>
<sequence length="332" mass="36844">MNILLTSAGRRVSLLRAFRRAVENLKGSKIMAADCDPTAPTLIEADESFILPRVSSDRYIEELINICEQKKIDLVIPLIDPELPLLAGSKDIFYKIGCTVAISAPETVNIGNDKLATWNFFASNNIPAAQTFTKDEAQEKLIRHDLSFPVIIKPRCGSSSQGIIKCDTRDQLFFYISKEKDIIIQELLLGPEVTLDIMGDGQGGLLSLVPRKRLKIRGGEVERGITVDDGLFYNYVVKIVQILKPFGAINIQCFITGRGPVFTEINPRFGGGYPLADAAGARFPEMLIALARGEKVKPRIGQYQRGLLMSRFDEAFFISLENDPLGYSLMKL</sequence>
<proteinExistence type="predicted"/>
<evidence type="ECO:0000259" key="5">
    <source>
        <dbReference type="PROSITE" id="PS50975"/>
    </source>
</evidence>
<dbReference type="Pfam" id="PF21360">
    <property type="entry name" value="PylC-like_N"/>
    <property type="match status" value="1"/>
</dbReference>
<dbReference type="SUPFAM" id="SSF56059">
    <property type="entry name" value="Glutathione synthetase ATP-binding domain-like"/>
    <property type="match status" value="1"/>
</dbReference>
<keyword evidence="2 4" id="KW-0547">Nucleotide-binding</keyword>
<dbReference type="GO" id="GO:0005524">
    <property type="term" value="F:ATP binding"/>
    <property type="evidence" value="ECO:0007669"/>
    <property type="project" value="UniProtKB-UniRule"/>
</dbReference>
<dbReference type="GO" id="GO:0046872">
    <property type="term" value="F:metal ion binding"/>
    <property type="evidence" value="ECO:0007669"/>
    <property type="project" value="InterPro"/>
</dbReference>
<keyword evidence="1 6" id="KW-0436">Ligase</keyword>
<dbReference type="EC" id="6.3.4.13" evidence="6"/>
<dbReference type="PANTHER" id="PTHR43585">
    <property type="entry name" value="FUMIPYRROLE BIOSYNTHESIS PROTEIN C"/>
    <property type="match status" value="1"/>
</dbReference>
<dbReference type="RefSeq" id="WP_156273592.1">
    <property type="nucleotide sequence ID" value="NZ_CP046244.1"/>
</dbReference>
<keyword evidence="3 4" id="KW-0067">ATP-binding</keyword>
<dbReference type="Gene3D" id="3.40.50.20">
    <property type="match status" value="1"/>
</dbReference>
<dbReference type="Proteomes" id="UP000425916">
    <property type="component" value="Chromosome"/>
</dbReference>
<gene>
    <name evidence="6" type="primary">purD_2</name>
    <name evidence="6" type="ORF">MGLY_20800</name>
</gene>
<dbReference type="PANTHER" id="PTHR43585:SF2">
    <property type="entry name" value="ATP-GRASP ENZYME FSQD"/>
    <property type="match status" value="1"/>
</dbReference>
<dbReference type="OrthoDB" id="9803907at2"/>
<dbReference type="GO" id="GO:0004637">
    <property type="term" value="F:phosphoribosylamine-glycine ligase activity"/>
    <property type="evidence" value="ECO:0007669"/>
    <property type="project" value="UniProtKB-EC"/>
</dbReference>
<feature type="domain" description="ATP-grasp" evidence="5">
    <location>
        <begin position="118"/>
        <end position="292"/>
    </location>
</feature>
<dbReference type="InterPro" id="IPR013815">
    <property type="entry name" value="ATP_grasp_subdomain_1"/>
</dbReference>
<organism evidence="6 7">
    <name type="scientific">Neomoorella glycerini</name>
    <dbReference type="NCBI Taxonomy" id="55779"/>
    <lineage>
        <taxon>Bacteria</taxon>
        <taxon>Bacillati</taxon>
        <taxon>Bacillota</taxon>
        <taxon>Clostridia</taxon>
        <taxon>Neomoorellales</taxon>
        <taxon>Neomoorellaceae</taxon>
        <taxon>Neomoorella</taxon>
    </lineage>
</organism>
<accession>A0A6I5ZTI3</accession>
<reference evidence="6 7" key="1">
    <citation type="submission" date="2019-11" db="EMBL/GenBank/DDBJ databases">
        <title>Genome sequence of Moorella glycerini DSM11254.</title>
        <authorList>
            <person name="Poehlein A."/>
            <person name="Boeer T."/>
            <person name="Daniel R."/>
        </authorList>
    </citation>
    <scope>NUCLEOTIDE SEQUENCE [LARGE SCALE GENOMIC DNA]</scope>
    <source>
        <strain evidence="6 7">DSM 11254</strain>
    </source>
</reference>
<dbReference type="PROSITE" id="PS50975">
    <property type="entry name" value="ATP_GRASP"/>
    <property type="match status" value="1"/>
</dbReference>
<evidence type="ECO:0000313" key="6">
    <source>
        <dbReference type="EMBL" id="QGP92691.1"/>
    </source>
</evidence>
<dbReference type="Gene3D" id="3.30.1490.20">
    <property type="entry name" value="ATP-grasp fold, A domain"/>
    <property type="match status" value="1"/>
</dbReference>
<evidence type="ECO:0000256" key="2">
    <source>
        <dbReference type="ARBA" id="ARBA00022741"/>
    </source>
</evidence>
<dbReference type="AlphaFoldDB" id="A0A6I5ZTI3"/>
<dbReference type="InterPro" id="IPR048764">
    <property type="entry name" value="PylC_N"/>
</dbReference>
<evidence type="ECO:0000313" key="7">
    <source>
        <dbReference type="Proteomes" id="UP000425916"/>
    </source>
</evidence>
<evidence type="ECO:0000256" key="1">
    <source>
        <dbReference type="ARBA" id="ARBA00022598"/>
    </source>
</evidence>
<dbReference type="InterPro" id="IPR052032">
    <property type="entry name" value="ATP-dep_AA_Ligase"/>
</dbReference>
<dbReference type="InterPro" id="IPR011761">
    <property type="entry name" value="ATP-grasp"/>
</dbReference>
<dbReference type="Gene3D" id="3.30.470.20">
    <property type="entry name" value="ATP-grasp fold, B domain"/>
    <property type="match status" value="1"/>
</dbReference>
<dbReference type="Pfam" id="PF15632">
    <property type="entry name" value="ATPgrasp_Ter"/>
    <property type="match status" value="1"/>
</dbReference>
<name>A0A6I5ZTI3_9FIRM</name>